<sequence>MKNRQTRTAPSQAAVHMIAAAAALVATSGAHALELDTGNPDFKVRADATVRYNLGVRTEAQDQRLLNFATTDEGNAKFGRGDIVSNRLDLLGELDLNYKGIFGARISAASWYDHAYRDRSVSSPAGSATSYNNNRFNDEVNRFVHGPSGEILDAFVWSNFDLGSVPVNVKLGRHTVVWGEGMFIGAHAISYGQSPVDGMKAVSSPGIETKETFLPINQLTFKAQVTDKLSLAGQYALDWKATRAPYAGTYLMGADNTPGVDRFALTPCNPALGPYSCLAMANTAVKTSGDKNWGLSARLDVDAIDSTLGAYYRQFNDTNPETGIQLTSFAPVSAPYNAILGPALPSTFRFVYPAATKLWGLSLSKSVGPVSVGSEVSWRKNAHLNSVASYTATSTGATGDTFHAVVNGTYGLPKTPLWDTGTLIGELAYSRLLKVTGNEQLYRGVGYAGCVRLGTSGATAQPGDVTDTCSTKNYWELAMRFTPQYLGVLPSLDVSVPMTVSYGIKGSAATGGGGFEGLLKWSIGIAATYASKHEFSLTYADMSVPTKYNAAGTAAIGGNALNSSVGATDRGRLFFTYKTSF</sequence>
<feature type="signal peptide" evidence="1">
    <location>
        <begin position="1"/>
        <end position="32"/>
    </location>
</feature>
<protein>
    <submittedName>
        <fullName evidence="2">Uncharacterized protein DUF1302</fullName>
    </submittedName>
</protein>
<dbReference type="Proteomes" id="UP000295182">
    <property type="component" value="Unassembled WGS sequence"/>
</dbReference>
<name>A0A4R2N3P7_9BURK</name>
<evidence type="ECO:0000313" key="2">
    <source>
        <dbReference type="EMBL" id="TCP14739.1"/>
    </source>
</evidence>
<organism evidence="2 3">
    <name type="scientific">Simplicispira metamorpha</name>
    <dbReference type="NCBI Taxonomy" id="80881"/>
    <lineage>
        <taxon>Bacteria</taxon>
        <taxon>Pseudomonadati</taxon>
        <taxon>Pseudomonadota</taxon>
        <taxon>Betaproteobacteria</taxon>
        <taxon>Burkholderiales</taxon>
        <taxon>Comamonadaceae</taxon>
        <taxon>Simplicispira</taxon>
    </lineage>
</organism>
<dbReference type="Pfam" id="PF06980">
    <property type="entry name" value="DUF1302"/>
    <property type="match status" value="1"/>
</dbReference>
<keyword evidence="3" id="KW-1185">Reference proteome</keyword>
<dbReference type="OrthoDB" id="8932625at2"/>
<accession>A0A4R2N3P7</accession>
<dbReference type="EMBL" id="SLXH01000028">
    <property type="protein sequence ID" value="TCP14739.1"/>
    <property type="molecule type" value="Genomic_DNA"/>
</dbReference>
<feature type="chain" id="PRO_5020213754" evidence="1">
    <location>
        <begin position="33"/>
        <end position="581"/>
    </location>
</feature>
<comment type="caution">
    <text evidence="2">The sequence shown here is derived from an EMBL/GenBank/DDBJ whole genome shotgun (WGS) entry which is preliminary data.</text>
</comment>
<dbReference type="AlphaFoldDB" id="A0A4R2N3P7"/>
<dbReference type="InterPro" id="IPR010727">
    <property type="entry name" value="DUF1302"/>
</dbReference>
<keyword evidence="1" id="KW-0732">Signal</keyword>
<dbReference type="RefSeq" id="WP_119014314.1">
    <property type="nucleotide sequence ID" value="NZ_QXNC01000032.1"/>
</dbReference>
<gene>
    <name evidence="2" type="ORF">EV674_12857</name>
</gene>
<reference evidence="2 3" key="1">
    <citation type="submission" date="2019-03" db="EMBL/GenBank/DDBJ databases">
        <title>Genomic Encyclopedia of Type Strains, Phase IV (KMG-IV): sequencing the most valuable type-strain genomes for metagenomic binning, comparative biology and taxonomic classification.</title>
        <authorList>
            <person name="Goeker M."/>
        </authorList>
    </citation>
    <scope>NUCLEOTIDE SEQUENCE [LARGE SCALE GENOMIC DNA]</scope>
    <source>
        <strain evidence="2 3">DSM 1837</strain>
    </source>
</reference>
<evidence type="ECO:0000256" key="1">
    <source>
        <dbReference type="SAM" id="SignalP"/>
    </source>
</evidence>
<proteinExistence type="predicted"/>
<evidence type="ECO:0000313" key="3">
    <source>
        <dbReference type="Proteomes" id="UP000295182"/>
    </source>
</evidence>